<dbReference type="Proteomes" id="UP001595693">
    <property type="component" value="Unassembled WGS sequence"/>
</dbReference>
<dbReference type="InterPro" id="IPR043129">
    <property type="entry name" value="ATPase_NBD"/>
</dbReference>
<dbReference type="EMBL" id="JBHSAJ010000010">
    <property type="protein sequence ID" value="MFC3934043.1"/>
    <property type="molecule type" value="Genomic_DNA"/>
</dbReference>
<keyword evidence="5" id="KW-1185">Reference proteome</keyword>
<evidence type="ECO:0000313" key="5">
    <source>
        <dbReference type="Proteomes" id="UP001595693"/>
    </source>
</evidence>
<evidence type="ECO:0000256" key="3">
    <source>
        <dbReference type="ARBA" id="ARBA00022840"/>
    </source>
</evidence>
<keyword evidence="3" id="KW-0067">ATP-binding</keyword>
<comment type="similarity">
    <text evidence="1">Belongs to the heat shock protein 70 family.</text>
</comment>
<dbReference type="SUPFAM" id="SSF53067">
    <property type="entry name" value="Actin-like ATPase domain"/>
    <property type="match status" value="2"/>
</dbReference>
<dbReference type="RefSeq" id="WP_252635446.1">
    <property type="nucleotide sequence ID" value="NZ_JAMXAX010000006.1"/>
</dbReference>
<dbReference type="InterPro" id="IPR013126">
    <property type="entry name" value="Hsp_70_fam"/>
</dbReference>
<sequence>MKYVGIDLGTTNSAICSFDGEKIHLYKSPEQHDVTPSAIFIDRRGNKYVGSRAYNSAAKNPDNAAVLFKRLMGTSTPVKLPAVNLTMTPEECSSEVLRSLFGYLPEEIRGDGDTGTVITVPAAFNQMQKDSTMAAADAAGLGRVALMQEPVAAVMSVMRQRKNDGVFVVYDLGGGTLDIAIAESIAGRVNLLAHGGIAMCGGRDFDRILFDNIVKPWLMENFDLPEDLTANPQFKSLLRMATWAAEKAKIELSQKEETVVSLPETELGVRDQAGEEIYIDITIDRKRYDELIAPKVEESIQSARETLEKAGLSPHDVERVVFVGGPTHYKPLRDKVAFELGVAPSTDVNPMTAVAEGAAVFAESIDWASQSRGRKSARGAISAGGALDLSFNYIARTPEPRAKFVAKLGGRTPAGIEFQIDSLDTGWSSGRVALKDGASVELSLTKPGDNIFKVFVFDSNGAPVGLREDKIVIARTAASIDAIPASHSIGVEARDKVGGRLVLDYLVREGDQLPKKGKKSFKAGESLKAGSAGSIKFKLWEGEISDPINDNRFIGMFEIKGTDFDDGVIAAGAEMVCEFEVLDSGNIQLEVSVPSISGSFKSGRNYYSSQEGKIDYSNQAKNIQEQSEHTLERLEEMASKVDDPRLEQAREKLEQASTIESGEADPETAKQAMDNVQEAKRLLALTRKAHLKDIRQLELDKAVDFFDKVVRQHARPTEASSFDNLVKTARRALENNSSDFESHLDDLRGRNFMILWRQDWFVIERFKWLAQDTYLFPDAREHAQLVAVGAEALKANDIDKLRAVVVNLDSIRVGSAGDDDMMAGANIVRS</sequence>
<organism evidence="4 5">
    <name type="scientific">Acidovorax facilis</name>
    <dbReference type="NCBI Taxonomy" id="12917"/>
    <lineage>
        <taxon>Bacteria</taxon>
        <taxon>Pseudomonadati</taxon>
        <taxon>Pseudomonadota</taxon>
        <taxon>Betaproteobacteria</taxon>
        <taxon>Burkholderiales</taxon>
        <taxon>Comamonadaceae</taxon>
        <taxon>Acidovorax</taxon>
    </lineage>
</organism>
<comment type="caution">
    <text evidence="4">The sequence shown here is derived from an EMBL/GenBank/DDBJ whole genome shotgun (WGS) entry which is preliminary data.</text>
</comment>
<dbReference type="PRINTS" id="PR00301">
    <property type="entry name" value="HEATSHOCK70"/>
</dbReference>
<accession>A0ABV8D780</accession>
<evidence type="ECO:0000256" key="2">
    <source>
        <dbReference type="ARBA" id="ARBA00022741"/>
    </source>
</evidence>
<dbReference type="CDD" id="cd24029">
    <property type="entry name" value="ASKHA_NBD_HSP70_DnaK_HscA_HscC"/>
    <property type="match status" value="1"/>
</dbReference>
<dbReference type="PANTHER" id="PTHR19375">
    <property type="entry name" value="HEAT SHOCK PROTEIN 70KDA"/>
    <property type="match status" value="1"/>
</dbReference>
<dbReference type="InterPro" id="IPR018181">
    <property type="entry name" value="Heat_shock_70_CS"/>
</dbReference>
<proteinExistence type="inferred from homology"/>
<dbReference type="Gene3D" id="3.90.640.10">
    <property type="entry name" value="Actin, Chain A, domain 4"/>
    <property type="match status" value="1"/>
</dbReference>
<dbReference type="Gene3D" id="2.60.34.10">
    <property type="entry name" value="Substrate Binding Domain Of DNAk, Chain A, domain 1"/>
    <property type="match status" value="1"/>
</dbReference>
<evidence type="ECO:0000256" key="1">
    <source>
        <dbReference type="ARBA" id="ARBA00007381"/>
    </source>
</evidence>
<evidence type="ECO:0000313" key="4">
    <source>
        <dbReference type="EMBL" id="MFC3934043.1"/>
    </source>
</evidence>
<gene>
    <name evidence="4" type="ORF">ACFOW3_05345</name>
</gene>
<reference evidence="5" key="1">
    <citation type="journal article" date="2019" name="Int. J. Syst. Evol. Microbiol.">
        <title>The Global Catalogue of Microorganisms (GCM) 10K type strain sequencing project: providing services to taxonomists for standard genome sequencing and annotation.</title>
        <authorList>
            <consortium name="The Broad Institute Genomics Platform"/>
            <consortium name="The Broad Institute Genome Sequencing Center for Infectious Disease"/>
            <person name="Wu L."/>
            <person name="Ma J."/>
        </authorList>
    </citation>
    <scope>NUCLEOTIDE SEQUENCE [LARGE SCALE GENOMIC DNA]</scope>
    <source>
        <strain evidence="5">CCUG 2113</strain>
    </source>
</reference>
<dbReference type="PROSITE" id="PS00297">
    <property type="entry name" value="HSP70_1"/>
    <property type="match status" value="1"/>
</dbReference>
<name>A0ABV8D780_9BURK</name>
<keyword evidence="2" id="KW-0547">Nucleotide-binding</keyword>
<dbReference type="InterPro" id="IPR029047">
    <property type="entry name" value="HSP70_peptide-bd_sf"/>
</dbReference>
<dbReference type="Pfam" id="PF00012">
    <property type="entry name" value="HSP70"/>
    <property type="match status" value="1"/>
</dbReference>
<dbReference type="Gene3D" id="3.30.420.40">
    <property type="match status" value="2"/>
</dbReference>
<protein>
    <submittedName>
        <fullName evidence="4">Hsp70 family protein</fullName>
    </submittedName>
</protein>